<dbReference type="GeneID" id="42177698"/>
<sequence>MDDLTRRRLLGGTAGLVAGTAGCVGGDANTDADATPTDRELMTSGSSDVDFDHPSATGINDQPTLGDRGRQGVIVAFEDPSCPTCRRFHRNTFPQIESELLAPGDVAYVFRGYPVVYEWGGPATRALEATFARDPAAVWDLKAHYFDQQGQFSTDNVLDRTRSYLDDATNVDGSAVVTAVSEDAAAQAVQTDYDAGQAAGASGTPTFYLFRDGEYQTTVSGAQDFTVFENVLLG</sequence>
<proteinExistence type="inferred from homology"/>
<evidence type="ECO:0000256" key="2">
    <source>
        <dbReference type="ARBA" id="ARBA00007787"/>
    </source>
</evidence>
<accession>A0A4D6KEU6</accession>
<keyword evidence="3" id="KW-0732">Signal</keyword>
<comment type="similarity">
    <text evidence="1">Belongs to the thioredoxin family. DsbA subfamily.</text>
</comment>
<evidence type="ECO:0000256" key="7">
    <source>
        <dbReference type="ARBA" id="ARBA00023284"/>
    </source>
</evidence>
<dbReference type="InterPro" id="IPR006311">
    <property type="entry name" value="TAT_signal"/>
</dbReference>
<keyword evidence="5" id="KW-0560">Oxidoreductase</keyword>
<dbReference type="Gene3D" id="3.40.30.10">
    <property type="entry name" value="Glutaredoxin"/>
    <property type="match status" value="1"/>
</dbReference>
<dbReference type="PROSITE" id="PS51257">
    <property type="entry name" value="PROKAR_LIPOPROTEIN"/>
    <property type="match status" value="1"/>
</dbReference>
<dbReference type="EMBL" id="CP039375">
    <property type="protein sequence ID" value="QCD64493.1"/>
    <property type="molecule type" value="Genomic_DNA"/>
</dbReference>
<keyword evidence="7" id="KW-0676">Redox-active center</keyword>
<feature type="region of interest" description="Disordered" evidence="8">
    <location>
        <begin position="25"/>
        <end position="65"/>
    </location>
</feature>
<dbReference type="GO" id="GO:0016491">
    <property type="term" value="F:oxidoreductase activity"/>
    <property type="evidence" value="ECO:0007669"/>
    <property type="project" value="UniProtKB-KW"/>
</dbReference>
<reference evidence="10 11" key="1">
    <citation type="submission" date="2019-04" db="EMBL/GenBank/DDBJ databases">
        <title>Complete genome sequence of Arthrobacter sp. ZXY-2 associated with effective atrazine degradation and salt adaptation.</title>
        <authorList>
            <person name="Zhao X."/>
        </authorList>
    </citation>
    <scope>NUCLEOTIDE SEQUENCE [LARGE SCALE GENOMIC DNA]</scope>
    <source>
        <strain evidence="11">ZP60</strain>
    </source>
</reference>
<dbReference type="InterPro" id="IPR036249">
    <property type="entry name" value="Thioredoxin-like_sf"/>
</dbReference>
<keyword evidence="4" id="KW-0249">Electron transport</keyword>
<protein>
    <submittedName>
        <fullName evidence="10">DsbA family protein</fullName>
    </submittedName>
</protein>
<dbReference type="RefSeq" id="WP_015763919.1">
    <property type="nucleotide sequence ID" value="NZ_CP039375.1"/>
</dbReference>
<keyword evidence="6" id="KW-1015">Disulfide bond</keyword>
<evidence type="ECO:0000256" key="6">
    <source>
        <dbReference type="ARBA" id="ARBA00023157"/>
    </source>
</evidence>
<evidence type="ECO:0000256" key="3">
    <source>
        <dbReference type="ARBA" id="ARBA00022729"/>
    </source>
</evidence>
<dbReference type="InterPro" id="IPR012336">
    <property type="entry name" value="Thioredoxin-like_fold"/>
</dbReference>
<dbReference type="PROSITE" id="PS51318">
    <property type="entry name" value="TAT"/>
    <property type="match status" value="1"/>
</dbReference>
<keyword evidence="4" id="KW-0813">Transport</keyword>
<comment type="similarity">
    <text evidence="2">Belongs to the glutaredoxin family.</text>
</comment>
<dbReference type="InterPro" id="IPR013766">
    <property type="entry name" value="Thioredoxin_domain"/>
</dbReference>
<name>A0A4D6KEU6_9EURY</name>
<feature type="domain" description="Thioredoxin" evidence="9">
    <location>
        <begin position="42"/>
        <end position="190"/>
    </location>
</feature>
<reference evidence="10 11" key="2">
    <citation type="submission" date="2019-04" db="EMBL/GenBank/DDBJ databases">
        <authorList>
            <person name="Yang S."/>
            <person name="Wei W."/>
        </authorList>
    </citation>
    <scope>NUCLEOTIDE SEQUENCE [LARGE SCALE GENOMIC DNA]</scope>
    <source>
        <strain evidence="11">ZP60</strain>
    </source>
</reference>
<evidence type="ECO:0000313" key="10">
    <source>
        <dbReference type="EMBL" id="QCD64493.1"/>
    </source>
</evidence>
<organism evidence="10 11">
    <name type="scientific">Halomicrobium mukohataei</name>
    <dbReference type="NCBI Taxonomy" id="57705"/>
    <lineage>
        <taxon>Archaea</taxon>
        <taxon>Methanobacteriati</taxon>
        <taxon>Methanobacteriota</taxon>
        <taxon>Stenosarchaea group</taxon>
        <taxon>Halobacteria</taxon>
        <taxon>Halobacteriales</taxon>
        <taxon>Haloarculaceae</taxon>
        <taxon>Halomicrobium</taxon>
    </lineage>
</organism>
<dbReference type="PANTHER" id="PTHR13887">
    <property type="entry name" value="GLUTATHIONE S-TRANSFERASE KAPPA"/>
    <property type="match status" value="1"/>
</dbReference>
<dbReference type="Proteomes" id="UP000297053">
    <property type="component" value="Chromosome"/>
</dbReference>
<evidence type="ECO:0000313" key="11">
    <source>
        <dbReference type="Proteomes" id="UP000297053"/>
    </source>
</evidence>
<dbReference type="OMA" id="HAFEETY"/>
<evidence type="ECO:0000256" key="4">
    <source>
        <dbReference type="ARBA" id="ARBA00022982"/>
    </source>
</evidence>
<evidence type="ECO:0000259" key="9">
    <source>
        <dbReference type="PROSITE" id="PS51352"/>
    </source>
</evidence>
<dbReference type="PANTHER" id="PTHR13887:SF14">
    <property type="entry name" value="DISULFIDE BOND FORMATION PROTEIN D"/>
    <property type="match status" value="1"/>
</dbReference>
<gene>
    <name evidence="10" type="ORF">E5139_02135</name>
</gene>
<dbReference type="SUPFAM" id="SSF52833">
    <property type="entry name" value="Thioredoxin-like"/>
    <property type="match status" value="1"/>
</dbReference>
<dbReference type="AlphaFoldDB" id="A0A4D6KEU6"/>
<feature type="compositionally biased region" description="Low complexity" evidence="8">
    <location>
        <begin position="25"/>
        <end position="35"/>
    </location>
</feature>
<evidence type="ECO:0000256" key="8">
    <source>
        <dbReference type="SAM" id="MobiDB-lite"/>
    </source>
</evidence>
<dbReference type="PROSITE" id="PS51352">
    <property type="entry name" value="THIOREDOXIN_2"/>
    <property type="match status" value="1"/>
</dbReference>
<dbReference type="KEGG" id="halz:E5139_02135"/>
<evidence type="ECO:0000256" key="1">
    <source>
        <dbReference type="ARBA" id="ARBA00005791"/>
    </source>
</evidence>
<evidence type="ECO:0000256" key="5">
    <source>
        <dbReference type="ARBA" id="ARBA00023002"/>
    </source>
</evidence>
<dbReference type="Pfam" id="PF13462">
    <property type="entry name" value="Thioredoxin_4"/>
    <property type="match status" value="1"/>
</dbReference>